<keyword evidence="2" id="KW-1185">Reference proteome</keyword>
<evidence type="ECO:0000313" key="1">
    <source>
        <dbReference type="EMBL" id="MEL4455056.1"/>
    </source>
</evidence>
<organism evidence="1 2">
    <name type="scientific">Lutimonas vermicola</name>
    <dbReference type="NCBI Taxonomy" id="414288"/>
    <lineage>
        <taxon>Bacteria</taxon>
        <taxon>Pseudomonadati</taxon>
        <taxon>Bacteroidota</taxon>
        <taxon>Flavobacteriia</taxon>
        <taxon>Flavobacteriales</taxon>
        <taxon>Flavobacteriaceae</taxon>
        <taxon>Lutimonas</taxon>
    </lineage>
</organism>
<protein>
    <submittedName>
        <fullName evidence="1">Uncharacterized protein</fullName>
    </submittedName>
</protein>
<comment type="caution">
    <text evidence="1">The sequence shown here is derived from an EMBL/GenBank/DDBJ whole genome shotgun (WGS) entry which is preliminary data.</text>
</comment>
<gene>
    <name evidence="1" type="ORF">AABB81_04060</name>
</gene>
<dbReference type="EMBL" id="JBCDNA010000001">
    <property type="protein sequence ID" value="MEL4455056.1"/>
    <property type="molecule type" value="Genomic_DNA"/>
</dbReference>
<reference evidence="1 2" key="1">
    <citation type="submission" date="2024-04" db="EMBL/GenBank/DDBJ databases">
        <title>whole genome sequencing of Lutimonas vermicola strain IMCC1616.</title>
        <authorList>
            <person name="Bae S.S."/>
        </authorList>
    </citation>
    <scope>NUCLEOTIDE SEQUENCE [LARGE SCALE GENOMIC DNA]</scope>
    <source>
        <strain evidence="1 2">IMCC1616</strain>
    </source>
</reference>
<sequence length="116" mass="13270">MELLIYQNKYNKPDAINNFLDFYYYIHLNHLASDLLKKGLSPNQISEAVLKAIKIGKSSGLEIQKHFIPVFTDKNKEIINDCKLSKLAYGLVLLNASPDLSSVGKWQIKLLKKYLD</sequence>
<proteinExistence type="predicted"/>
<dbReference type="Proteomes" id="UP001474120">
    <property type="component" value="Unassembled WGS sequence"/>
</dbReference>
<dbReference type="RefSeq" id="WP_342158804.1">
    <property type="nucleotide sequence ID" value="NZ_JBCDNA010000001.1"/>
</dbReference>
<accession>A0ABU9KXZ6</accession>
<evidence type="ECO:0000313" key="2">
    <source>
        <dbReference type="Proteomes" id="UP001474120"/>
    </source>
</evidence>
<name>A0ABU9KXZ6_9FLAO</name>